<dbReference type="InterPro" id="IPR001036">
    <property type="entry name" value="Acrflvin-R"/>
</dbReference>
<feature type="transmembrane region" description="Helical" evidence="6">
    <location>
        <begin position="687"/>
        <end position="705"/>
    </location>
</feature>
<dbReference type="PANTHER" id="PTHR33406:SF12">
    <property type="entry name" value="BLR2997 PROTEIN"/>
    <property type="match status" value="1"/>
</dbReference>
<feature type="transmembrane region" description="Helical" evidence="6">
    <location>
        <begin position="430"/>
        <end position="450"/>
    </location>
</feature>
<feature type="transmembrane region" description="Helical" evidence="6">
    <location>
        <begin position="344"/>
        <end position="362"/>
    </location>
</feature>
<feature type="transmembrane region" description="Helical" evidence="6">
    <location>
        <begin position="639"/>
        <end position="657"/>
    </location>
</feature>
<reference evidence="8 9" key="1">
    <citation type="submission" date="2024-09" db="EMBL/GenBank/DDBJ databases">
        <title>Laminarin stimulates single cell rates of sulfate reduction while oxygen inhibits transcriptomic activity in coastal marine sediment.</title>
        <authorList>
            <person name="Lindsay M."/>
            <person name="Orcutt B."/>
            <person name="Emerson D."/>
            <person name="Stepanauskas R."/>
            <person name="D'Angelo T."/>
        </authorList>
    </citation>
    <scope>NUCLEOTIDE SEQUENCE [LARGE SCALE GENOMIC DNA]</scope>
    <source>
        <strain evidence="8">SAG AM-311-K15</strain>
    </source>
</reference>
<feature type="transmembrane region" description="Helical" evidence="6">
    <location>
        <begin position="302"/>
        <end position="323"/>
    </location>
</feature>
<dbReference type="PROSITE" id="PS50156">
    <property type="entry name" value="SSD"/>
    <property type="match status" value="2"/>
</dbReference>
<evidence type="ECO:0000256" key="1">
    <source>
        <dbReference type="ARBA" id="ARBA00004651"/>
    </source>
</evidence>
<protein>
    <submittedName>
        <fullName evidence="8">RND family transporter</fullName>
    </submittedName>
</protein>
<gene>
    <name evidence="8" type="ORF">ACFL27_00925</name>
</gene>
<evidence type="ECO:0000256" key="3">
    <source>
        <dbReference type="ARBA" id="ARBA00022692"/>
    </source>
</evidence>
<evidence type="ECO:0000256" key="6">
    <source>
        <dbReference type="SAM" id="Phobius"/>
    </source>
</evidence>
<evidence type="ECO:0000256" key="2">
    <source>
        <dbReference type="ARBA" id="ARBA00022475"/>
    </source>
</evidence>
<dbReference type="PANTHER" id="PTHR33406">
    <property type="entry name" value="MEMBRANE PROTEIN MJ1562-RELATED"/>
    <property type="match status" value="1"/>
</dbReference>
<comment type="caution">
    <text evidence="8">The sequence shown here is derived from an EMBL/GenBank/DDBJ whole genome shotgun (WGS) entry which is preliminary data.</text>
</comment>
<keyword evidence="5 6" id="KW-0472">Membrane</keyword>
<keyword evidence="4 6" id="KW-1133">Transmembrane helix</keyword>
<feature type="domain" description="SSD" evidence="7">
    <location>
        <begin position="275"/>
        <end position="397"/>
    </location>
</feature>
<dbReference type="InterPro" id="IPR000731">
    <property type="entry name" value="SSD"/>
</dbReference>
<proteinExistence type="predicted"/>
<evidence type="ECO:0000313" key="8">
    <source>
        <dbReference type="EMBL" id="MFC1848744.1"/>
    </source>
</evidence>
<name>A0ABV6YRA2_UNCC1</name>
<feature type="transmembrane region" description="Helical" evidence="6">
    <location>
        <begin position="735"/>
        <end position="753"/>
    </location>
</feature>
<evidence type="ECO:0000259" key="7">
    <source>
        <dbReference type="PROSITE" id="PS50156"/>
    </source>
</evidence>
<keyword evidence="9" id="KW-1185">Reference proteome</keyword>
<evidence type="ECO:0000256" key="5">
    <source>
        <dbReference type="ARBA" id="ARBA00023136"/>
    </source>
</evidence>
<keyword evidence="2" id="KW-1003">Cell membrane</keyword>
<dbReference type="InterPro" id="IPR050545">
    <property type="entry name" value="Mycobact_MmpL"/>
</dbReference>
<dbReference type="Gene3D" id="1.20.1640.10">
    <property type="entry name" value="Multidrug efflux transporter AcrB transmembrane domain"/>
    <property type="match status" value="2"/>
</dbReference>
<accession>A0ABV6YRA2</accession>
<dbReference type="SUPFAM" id="SSF82866">
    <property type="entry name" value="Multidrug efflux transporter AcrB transmembrane domain"/>
    <property type="match status" value="2"/>
</dbReference>
<feature type="transmembrane region" description="Helical" evidence="6">
    <location>
        <begin position="759"/>
        <end position="784"/>
    </location>
</feature>
<dbReference type="Pfam" id="PF03176">
    <property type="entry name" value="MMPL"/>
    <property type="match status" value="2"/>
</dbReference>
<sequence length="792" mass="88267">MSGLRVRIEAFFFVFGGWAFRNKFVALGISLTMMLILAGQVPLLKIDNSTETFFHKDDPAILVYEQFKDMFGKDDFFIIVLRPRAVFDLEFLDILVQLHEKLAAEVPYMADITSLVNVRQTRGEEDRLIVEKLMQKQVKTPLELAAFRKQVLSNPLYINSLVSADGRLTAILIQPRAYYMDSKESEHTATSMTRTLRKPIGTIQYAEMYDTMKRITDPYGQRDIDVFYAGNPVVTIVLDRAALADIFHVTPVAVIFVFLFLALMFRRVSGVLIPLVIVNVSLVSTLGVMAALGISLNVITNVLTTFLVVVGVADAVHILAIFYRSFQACGDKGQAIAEAFGHSGLAVLMTSLTTSAGLLSFTTADVASIADLGVIAPIGIMFAFFYTMLLLPAIVSLCPLGRQKPDQAKRSPGLDRIFLSISSFALNRPWFIIGISVIIFCLSCIGMTHLRLSHNVLNWFDEDHELRVSTTTIDEAMKGTLPIEFVIDTGHENGVYETTLMQKLDQSAHQLEQYQDNQVAVGKATSITTVVKEVNQALNENKPEFYSIPPQQAQIAQELLLFEMSGSDDLEDLVSLDYRQARLTLMVPFKDAILYKKVLADIKVYLQHQFPDKKIILTGIIPLFFETVQNILSSMIKSYLFAIVVITLLMILLIGTIRIGLLSMIPNLIPLCALVGIMGWLDIPFDFSTMLIGSIAIGLVVDDTIHFMHNFKRYFDQTGNVQLAVEKTMLTTGRAIFITSITLASGFFVHIIATMKISMIFGVLTGFTILLALVADFFLVPALMRIVFRDSI</sequence>
<dbReference type="InterPro" id="IPR004869">
    <property type="entry name" value="MMPL_dom"/>
</dbReference>
<feature type="transmembrane region" description="Helical" evidence="6">
    <location>
        <begin position="272"/>
        <end position="296"/>
    </location>
</feature>
<dbReference type="PRINTS" id="PR00702">
    <property type="entry name" value="ACRIFLAVINRP"/>
</dbReference>
<feature type="domain" description="SSD" evidence="7">
    <location>
        <begin position="627"/>
        <end position="786"/>
    </location>
</feature>
<feature type="transmembrane region" description="Helical" evidence="6">
    <location>
        <begin position="374"/>
        <end position="400"/>
    </location>
</feature>
<dbReference type="EMBL" id="JBHPBY010000006">
    <property type="protein sequence ID" value="MFC1848744.1"/>
    <property type="molecule type" value="Genomic_DNA"/>
</dbReference>
<dbReference type="Proteomes" id="UP001594351">
    <property type="component" value="Unassembled WGS sequence"/>
</dbReference>
<organism evidence="8 9">
    <name type="scientific">candidate division CSSED10-310 bacterium</name>
    <dbReference type="NCBI Taxonomy" id="2855610"/>
    <lineage>
        <taxon>Bacteria</taxon>
        <taxon>Bacteria division CSSED10-310</taxon>
    </lineage>
</organism>
<feature type="transmembrane region" description="Helical" evidence="6">
    <location>
        <begin position="246"/>
        <end position="265"/>
    </location>
</feature>
<comment type="subcellular location">
    <subcellularLocation>
        <location evidence="1">Cell membrane</location>
        <topology evidence="1">Multi-pass membrane protein</topology>
    </subcellularLocation>
</comment>
<keyword evidence="3 6" id="KW-0812">Transmembrane</keyword>
<evidence type="ECO:0000313" key="9">
    <source>
        <dbReference type="Proteomes" id="UP001594351"/>
    </source>
</evidence>
<evidence type="ECO:0000256" key="4">
    <source>
        <dbReference type="ARBA" id="ARBA00022989"/>
    </source>
</evidence>